<dbReference type="AlphaFoldDB" id="A0AA87WGK2"/>
<comment type="caution">
    <text evidence="1">The sequence shown here is derived from an EMBL/GenBank/DDBJ whole genome shotgun (WGS) entry which is preliminary data.</text>
</comment>
<reference evidence="1" key="2">
    <citation type="submission" date="2022-12" db="EMBL/GenBank/DDBJ databases">
        <authorList>
            <person name="Sun Q."/>
            <person name="Zhou Y."/>
        </authorList>
    </citation>
    <scope>NUCLEOTIDE SEQUENCE</scope>
    <source>
        <strain evidence="1">CGMCC 1.15034</strain>
    </source>
</reference>
<accession>A0AA87WGK2</accession>
<sequence length="68" mass="7411">MSRYDNGAEHFGAGTHVHVPLQNRHTATAARSECHLLKQEAIDTYHCVGMNHDPVGMGHQKSASDIAC</sequence>
<organism evidence="1 2">
    <name type="scientific">Bradyrhizobium guangdongense</name>
    <dbReference type="NCBI Taxonomy" id="1325090"/>
    <lineage>
        <taxon>Bacteria</taxon>
        <taxon>Pseudomonadati</taxon>
        <taxon>Pseudomonadota</taxon>
        <taxon>Alphaproteobacteria</taxon>
        <taxon>Hyphomicrobiales</taxon>
        <taxon>Nitrobacteraceae</taxon>
        <taxon>Bradyrhizobium</taxon>
    </lineage>
</organism>
<protein>
    <submittedName>
        <fullName evidence="1">Uncharacterized protein</fullName>
    </submittedName>
</protein>
<dbReference type="Proteomes" id="UP000625079">
    <property type="component" value="Unassembled WGS sequence"/>
</dbReference>
<proteinExistence type="predicted"/>
<evidence type="ECO:0000313" key="2">
    <source>
        <dbReference type="Proteomes" id="UP000625079"/>
    </source>
</evidence>
<evidence type="ECO:0000313" key="1">
    <source>
        <dbReference type="EMBL" id="GGI33785.1"/>
    </source>
</evidence>
<dbReference type="EMBL" id="BMHC01000034">
    <property type="protein sequence ID" value="GGI33785.1"/>
    <property type="molecule type" value="Genomic_DNA"/>
</dbReference>
<name>A0AA87WGK2_9BRAD</name>
<reference evidence="1" key="1">
    <citation type="journal article" date="2014" name="Int. J. Syst. Evol. Microbiol.">
        <title>Complete genome sequence of Corynebacterium casei LMG S-19264T (=DSM 44701T), isolated from a smear-ripened cheese.</title>
        <authorList>
            <consortium name="US DOE Joint Genome Institute (JGI-PGF)"/>
            <person name="Walter F."/>
            <person name="Albersmeier A."/>
            <person name="Kalinowski J."/>
            <person name="Ruckert C."/>
        </authorList>
    </citation>
    <scope>NUCLEOTIDE SEQUENCE</scope>
    <source>
        <strain evidence="1">CGMCC 1.15034</strain>
    </source>
</reference>
<gene>
    <name evidence="1" type="ORF">GCM10010987_76110</name>
</gene>